<dbReference type="Pfam" id="PF13307">
    <property type="entry name" value="Helicase_C_2"/>
    <property type="match status" value="1"/>
</dbReference>
<dbReference type="GO" id="GO:0005524">
    <property type="term" value="F:ATP binding"/>
    <property type="evidence" value="ECO:0007669"/>
    <property type="project" value="InterPro"/>
</dbReference>
<dbReference type="Gene3D" id="3.40.50.300">
    <property type="entry name" value="P-loop containing nucleotide triphosphate hydrolases"/>
    <property type="match status" value="2"/>
</dbReference>
<dbReference type="SUPFAM" id="SSF52540">
    <property type="entry name" value="P-loop containing nucleoside triphosphate hydrolases"/>
    <property type="match status" value="1"/>
</dbReference>
<keyword evidence="4" id="KW-1185">Reference proteome</keyword>
<dbReference type="GO" id="GO:0006139">
    <property type="term" value="P:nucleobase-containing compound metabolic process"/>
    <property type="evidence" value="ECO:0007669"/>
    <property type="project" value="InterPro"/>
</dbReference>
<keyword evidence="3" id="KW-0347">Helicase</keyword>
<feature type="domain" description="ATP-dependent helicase C-terminal" evidence="2">
    <location>
        <begin position="260"/>
        <end position="388"/>
    </location>
</feature>
<evidence type="ECO:0000313" key="3">
    <source>
        <dbReference type="EMBL" id="ACB39820.1"/>
    </source>
</evidence>
<sequence>MRIVVNAPPGYGKSRRIAAVAAGRRKALVFVKSHLEGLQMAKYVEESGGRAGLLFGRRSLCPLGAENAYQCLRLREQGVCKARSGRVEKLIFDVERLYKMGVCPYEAVHVAGRRANVVVLPLAYLSKVSNLAAVADLLEEADLVALDEAHNLLAVIPVRDEELYSRRYCLPGRDAPMCLALPLVGEVVRRARGLIAASASILRRFSSPFTQHLSAQFVEVRRLPGEENLEVDFKPLEFRYRTRMRDAYVEAVAKEVRRLYETYGRVAVFLPNKELASYYMRRLGDVPASDKPLGDIDHVIVTYYGSPVSEGVNLDVKAGVLVGFPIPNIKSRELWLMVEALNRLGYDGYRYAVLFTAVNHVIQAAGRVMRNLQRERKYILLMDDRFTEYKHLLPSYISKAL</sequence>
<dbReference type="SMART" id="SM00491">
    <property type="entry name" value="HELICc2"/>
    <property type="match status" value="1"/>
</dbReference>
<evidence type="ECO:0000256" key="1">
    <source>
        <dbReference type="ARBA" id="ARBA00023125"/>
    </source>
</evidence>
<dbReference type="Proteomes" id="UP000001694">
    <property type="component" value="Chromosome"/>
</dbReference>
<dbReference type="InterPro" id="IPR045028">
    <property type="entry name" value="DinG/Rad3-like"/>
</dbReference>
<organism evidence="3 4">
    <name type="scientific">Pyrobaculum neutrophilum (strain DSM 2338 / JCM 9278 / NBRC 100436 / V24Sta)</name>
    <name type="common">Thermoproteus neutrophilus</name>
    <dbReference type="NCBI Taxonomy" id="444157"/>
    <lineage>
        <taxon>Archaea</taxon>
        <taxon>Thermoproteota</taxon>
        <taxon>Thermoprotei</taxon>
        <taxon>Thermoproteales</taxon>
        <taxon>Thermoproteaceae</taxon>
        <taxon>Pyrobaculum</taxon>
    </lineage>
</organism>
<dbReference type="AlphaFoldDB" id="B1YDF7"/>
<evidence type="ECO:0000259" key="2">
    <source>
        <dbReference type="SMART" id="SM00491"/>
    </source>
</evidence>
<dbReference type="GO" id="GO:0003678">
    <property type="term" value="F:DNA helicase activity"/>
    <property type="evidence" value="ECO:0007669"/>
    <property type="project" value="InterPro"/>
</dbReference>
<dbReference type="Pfam" id="PF06733">
    <property type="entry name" value="DEAD_2"/>
    <property type="match status" value="1"/>
</dbReference>
<protein>
    <submittedName>
        <fullName evidence="3">Helicase C2</fullName>
    </submittedName>
</protein>
<dbReference type="GO" id="GO:0003677">
    <property type="term" value="F:DNA binding"/>
    <property type="evidence" value="ECO:0007669"/>
    <property type="project" value="UniProtKB-KW"/>
</dbReference>
<dbReference type="InterPro" id="IPR006555">
    <property type="entry name" value="ATP-dep_Helicase_C"/>
</dbReference>
<dbReference type="RefSeq" id="WP_012350240.1">
    <property type="nucleotide sequence ID" value="NC_010525.1"/>
</dbReference>
<dbReference type="EMBL" id="CP001014">
    <property type="protein sequence ID" value="ACB39820.1"/>
    <property type="molecule type" value="Genomic_DNA"/>
</dbReference>
<dbReference type="PANTHER" id="PTHR11472:SF34">
    <property type="entry name" value="REGULATOR OF TELOMERE ELONGATION HELICASE 1"/>
    <property type="match status" value="1"/>
</dbReference>
<dbReference type="GeneID" id="6164293"/>
<keyword evidence="3" id="KW-0378">Hydrolase</keyword>
<dbReference type="PANTHER" id="PTHR11472">
    <property type="entry name" value="DNA REPAIR DEAD HELICASE RAD3/XP-D SUBFAMILY MEMBER"/>
    <property type="match status" value="1"/>
</dbReference>
<dbReference type="InterPro" id="IPR027417">
    <property type="entry name" value="P-loop_NTPase"/>
</dbReference>
<keyword evidence="3" id="KW-0547">Nucleotide-binding</keyword>
<dbReference type="GO" id="GO:0016818">
    <property type="term" value="F:hydrolase activity, acting on acid anhydrides, in phosphorus-containing anhydrides"/>
    <property type="evidence" value="ECO:0007669"/>
    <property type="project" value="InterPro"/>
</dbReference>
<reference evidence="3" key="1">
    <citation type="submission" date="2008-03" db="EMBL/GenBank/DDBJ databases">
        <title>Complete sequence of Thermoproteus neutrophilus V24Sta.</title>
        <authorList>
            <consortium name="US DOE Joint Genome Institute"/>
            <person name="Copeland A."/>
            <person name="Lucas S."/>
            <person name="Lapidus A."/>
            <person name="Glavina del Rio T."/>
            <person name="Dalin E."/>
            <person name="Tice H."/>
            <person name="Bruce D."/>
            <person name="Goodwin L."/>
            <person name="Pitluck S."/>
            <person name="Sims D."/>
            <person name="Brettin T."/>
            <person name="Detter J.C."/>
            <person name="Han C."/>
            <person name="Kuske C.R."/>
            <person name="Schmutz J."/>
            <person name="Larimer F."/>
            <person name="Land M."/>
            <person name="Hauser L."/>
            <person name="Kyrpides N."/>
            <person name="Mikhailova N."/>
            <person name="Biddle J.F."/>
            <person name="Zhang Z."/>
            <person name="Fitz-Gibbon S.T."/>
            <person name="Lowe T.M."/>
            <person name="Saltikov C."/>
            <person name="House C.H."/>
            <person name="Richardson P."/>
        </authorList>
    </citation>
    <scope>NUCLEOTIDE SEQUENCE [LARGE SCALE GENOMIC DNA]</scope>
    <source>
        <strain evidence="3">V24Sta</strain>
    </source>
</reference>
<accession>B1YDF7</accession>
<dbReference type="KEGG" id="tne:Tneu_0883"/>
<dbReference type="STRING" id="444157.Tneu_0883"/>
<keyword evidence="3" id="KW-0067">ATP-binding</keyword>
<dbReference type="InterPro" id="IPR010614">
    <property type="entry name" value="RAD3-like_helicase_DEAD"/>
</dbReference>
<dbReference type="eggNOG" id="arCOG00770">
    <property type="taxonomic scope" value="Archaea"/>
</dbReference>
<evidence type="ECO:0000313" key="4">
    <source>
        <dbReference type="Proteomes" id="UP000001694"/>
    </source>
</evidence>
<proteinExistence type="predicted"/>
<gene>
    <name evidence="3" type="ordered locus">Tneu_0883</name>
</gene>
<dbReference type="HOGENOM" id="CLU_691906_0_0_2"/>
<keyword evidence="1" id="KW-0238">DNA-binding</keyword>
<name>B1YDF7_PYRNV</name>
<dbReference type="OrthoDB" id="27512at2157"/>